<sequence>MRESWGKGFPSDYRKFIEVYGYGAIESHLEVLKPELKEAESATSDMANATWEAEDAWSWARKSPELADTTPELIAWEGDASADRLCWDASHEDPDMWPVLVYNRGDALWHRYDCGMVQFLLQVLRAEFDKCPLGDLSLWGRDSATS</sequence>
<organism evidence="1 2">
    <name type="scientific">Streptomyces thermogriseus</name>
    <dbReference type="NCBI Taxonomy" id="75292"/>
    <lineage>
        <taxon>Bacteria</taxon>
        <taxon>Bacillati</taxon>
        <taxon>Actinomycetota</taxon>
        <taxon>Actinomycetes</taxon>
        <taxon>Kitasatosporales</taxon>
        <taxon>Streptomycetaceae</taxon>
        <taxon>Streptomyces</taxon>
    </lineage>
</organism>
<reference evidence="1 2" key="1">
    <citation type="journal article" date="2019" name="Int. J. Syst. Evol. Microbiol.">
        <title>The Global Catalogue of Microorganisms (GCM) 10K type strain sequencing project: providing services to taxonomists for standard genome sequencing and annotation.</title>
        <authorList>
            <consortium name="The Broad Institute Genomics Platform"/>
            <consortium name="The Broad Institute Genome Sequencing Center for Infectious Disease"/>
            <person name="Wu L."/>
            <person name="Ma J."/>
        </authorList>
    </citation>
    <scope>NUCLEOTIDE SEQUENCE [LARGE SCALE GENOMIC DNA]</scope>
    <source>
        <strain evidence="1 2">JCM 11269</strain>
    </source>
</reference>
<gene>
    <name evidence="1" type="ORF">GCM10009564_23130</name>
</gene>
<evidence type="ECO:0000313" key="1">
    <source>
        <dbReference type="EMBL" id="GAA1009018.1"/>
    </source>
</evidence>
<dbReference type="SUPFAM" id="SSF160631">
    <property type="entry name" value="SMI1/KNR4-like"/>
    <property type="match status" value="1"/>
</dbReference>
<protein>
    <recommendedName>
        <fullName evidence="3">Knr4/Smi1-like domain-containing protein</fullName>
    </recommendedName>
</protein>
<dbReference type="Proteomes" id="UP001501072">
    <property type="component" value="Unassembled WGS sequence"/>
</dbReference>
<evidence type="ECO:0008006" key="3">
    <source>
        <dbReference type="Google" id="ProtNLM"/>
    </source>
</evidence>
<name>A0ABN1SY48_9ACTN</name>
<accession>A0ABN1SY48</accession>
<evidence type="ECO:0000313" key="2">
    <source>
        <dbReference type="Proteomes" id="UP001501072"/>
    </source>
</evidence>
<dbReference type="RefSeq" id="WP_346072872.1">
    <property type="nucleotide sequence ID" value="NZ_BAAAHU010000019.1"/>
</dbReference>
<proteinExistence type="predicted"/>
<dbReference type="InterPro" id="IPR037883">
    <property type="entry name" value="Knr4/Smi1-like_sf"/>
</dbReference>
<dbReference type="Gene3D" id="3.40.1580.10">
    <property type="entry name" value="SMI1/KNR4-like"/>
    <property type="match status" value="1"/>
</dbReference>
<comment type="caution">
    <text evidence="1">The sequence shown here is derived from an EMBL/GenBank/DDBJ whole genome shotgun (WGS) entry which is preliminary data.</text>
</comment>
<dbReference type="EMBL" id="BAAAHU010000019">
    <property type="protein sequence ID" value="GAA1009018.1"/>
    <property type="molecule type" value="Genomic_DNA"/>
</dbReference>
<keyword evidence="2" id="KW-1185">Reference proteome</keyword>